<evidence type="ECO:0008006" key="4">
    <source>
        <dbReference type="Google" id="ProtNLM"/>
    </source>
</evidence>
<dbReference type="AlphaFoldDB" id="A0A0D7KDV4"/>
<reference evidence="2 3" key="1">
    <citation type="submission" date="2014-12" db="EMBL/GenBank/DDBJ databases">
        <title>Isolation of bacteria from lake water.</title>
        <authorList>
            <person name="Sheng K.-Y."/>
            <person name="Chin P.-S."/>
            <person name="Chan K.-G."/>
            <person name="Tan G.S."/>
        </authorList>
    </citation>
    <scope>NUCLEOTIDE SEQUENCE [LARGE SCALE GENOMIC DNA]</scope>
    <source>
        <strain evidence="2 3">KY4</strain>
    </source>
</reference>
<organism evidence="2 3">
    <name type="scientific">Acidovorax temperans</name>
    <dbReference type="NCBI Taxonomy" id="80878"/>
    <lineage>
        <taxon>Bacteria</taxon>
        <taxon>Pseudomonadati</taxon>
        <taxon>Pseudomonadota</taxon>
        <taxon>Betaproteobacteria</taxon>
        <taxon>Burkholderiales</taxon>
        <taxon>Comamonadaceae</taxon>
        <taxon>Acidovorax</taxon>
    </lineage>
</organism>
<evidence type="ECO:0000313" key="2">
    <source>
        <dbReference type="EMBL" id="KJA12229.1"/>
    </source>
</evidence>
<keyword evidence="1" id="KW-1133">Transmembrane helix</keyword>
<keyword evidence="1" id="KW-0472">Membrane</keyword>
<keyword evidence="3" id="KW-1185">Reference proteome</keyword>
<feature type="transmembrane region" description="Helical" evidence="1">
    <location>
        <begin position="44"/>
        <end position="64"/>
    </location>
</feature>
<comment type="caution">
    <text evidence="2">The sequence shown here is derived from an EMBL/GenBank/DDBJ whole genome shotgun (WGS) entry which is preliminary data.</text>
</comment>
<dbReference type="PATRIC" id="fig|80878.5.peg.1495"/>
<dbReference type="Proteomes" id="UP000032566">
    <property type="component" value="Unassembled WGS sequence"/>
</dbReference>
<dbReference type="EMBL" id="JXYQ01000003">
    <property type="protein sequence ID" value="KJA12229.1"/>
    <property type="molecule type" value="Genomic_DNA"/>
</dbReference>
<evidence type="ECO:0000256" key="1">
    <source>
        <dbReference type="SAM" id="Phobius"/>
    </source>
</evidence>
<gene>
    <name evidence="2" type="ORF">RP29_00975</name>
</gene>
<accession>A0A0D7KDV4</accession>
<name>A0A0D7KDV4_9BURK</name>
<keyword evidence="1" id="KW-0812">Transmembrane</keyword>
<evidence type="ECO:0000313" key="3">
    <source>
        <dbReference type="Proteomes" id="UP000032566"/>
    </source>
</evidence>
<protein>
    <recommendedName>
        <fullName evidence="4">Transmembrane protein</fullName>
    </recommendedName>
</protein>
<feature type="transmembrane region" description="Helical" evidence="1">
    <location>
        <begin position="93"/>
        <end position="114"/>
    </location>
</feature>
<proteinExistence type="predicted"/>
<sequence>MPNMEPIPKRSLSRISRIFLALTIGPFAVAGVLALCIGNFSAGLGLLAFSAVLAAFPLIGMFFLRHPVQGHSANLGDELEKYKAQYPGWKGKAVYYGLAIAFLVVVILRIAGLAT</sequence>